<dbReference type="InterPro" id="IPR001624">
    <property type="entry name" value="FliE"/>
</dbReference>
<dbReference type="Proteomes" id="UP000000611">
    <property type="component" value="Chromosome"/>
</dbReference>
<dbReference type="AlphaFoldDB" id="B5RLB8"/>
<proteinExistence type="inferred from homology"/>
<keyword evidence="5" id="KW-0966">Cell projection</keyword>
<dbReference type="HOGENOM" id="CLU_147249_4_0_12"/>
<evidence type="ECO:0000313" key="5">
    <source>
        <dbReference type="EMBL" id="ACH93247.1"/>
    </source>
</evidence>
<dbReference type="STRING" id="412419.BDU_295"/>
<dbReference type="RefSeq" id="WP_012538058.1">
    <property type="nucleotide sequence ID" value="NC_011229.1"/>
</dbReference>
<dbReference type="NCBIfam" id="TIGR00205">
    <property type="entry name" value="fliE"/>
    <property type="match status" value="1"/>
</dbReference>
<dbReference type="eggNOG" id="COG1677">
    <property type="taxonomic scope" value="Bacteria"/>
</dbReference>
<protein>
    <recommendedName>
        <fullName evidence="4">Flagellar hook-basal body complex protein FliE</fullName>
    </recommendedName>
</protein>
<keyword evidence="3" id="KW-0975">Bacterial flagellum</keyword>
<dbReference type="GO" id="GO:0009425">
    <property type="term" value="C:bacterial-type flagellum basal body"/>
    <property type="evidence" value="ECO:0007669"/>
    <property type="project" value="UniProtKB-SubCell"/>
</dbReference>
<evidence type="ECO:0000313" key="6">
    <source>
        <dbReference type="Proteomes" id="UP000000611"/>
    </source>
</evidence>
<evidence type="ECO:0000256" key="4">
    <source>
        <dbReference type="NCBIfam" id="TIGR00205"/>
    </source>
</evidence>
<dbReference type="KEGG" id="bdu:BDU_295"/>
<dbReference type="PANTHER" id="PTHR34653:SF1">
    <property type="entry name" value="FLAGELLAR HOOK-BASAL BODY COMPLEX PROTEIN FLIE"/>
    <property type="match status" value="1"/>
</dbReference>
<reference evidence="5 6" key="1">
    <citation type="journal article" date="2008" name="PLoS Genet.">
        <title>The genome of Borrelia recurrentis, the agent of deadly louse-borne relapsing fever, is a degraded subset of tick-borne Borrelia duttonii.</title>
        <authorList>
            <person name="Lescot M."/>
            <person name="Audic S."/>
            <person name="Robert C."/>
            <person name="Nguyen T.T."/>
            <person name="Blanc G."/>
            <person name="Cutler S.J."/>
            <person name="Wincker P."/>
            <person name="Couloux A."/>
            <person name="Claverie J.-M."/>
            <person name="Raoult D."/>
            <person name="Drancourt M."/>
        </authorList>
    </citation>
    <scope>NUCLEOTIDE SEQUENCE [LARGE SCALE GENOMIC DNA]</scope>
    <source>
        <strain evidence="5 6">Ly</strain>
    </source>
</reference>
<evidence type="ECO:0000256" key="3">
    <source>
        <dbReference type="ARBA" id="ARBA00023143"/>
    </source>
</evidence>
<dbReference type="GO" id="GO:0003774">
    <property type="term" value="F:cytoskeletal motor activity"/>
    <property type="evidence" value="ECO:0007669"/>
    <property type="project" value="InterPro"/>
</dbReference>
<keyword evidence="5" id="KW-0969">Cilium</keyword>
<name>B5RLB8_BORDL</name>
<organism evidence="5 6">
    <name type="scientific">Borrelia duttonii (strain Ly)</name>
    <dbReference type="NCBI Taxonomy" id="412419"/>
    <lineage>
        <taxon>Bacteria</taxon>
        <taxon>Pseudomonadati</taxon>
        <taxon>Spirochaetota</taxon>
        <taxon>Spirochaetia</taxon>
        <taxon>Spirochaetales</taxon>
        <taxon>Borreliaceae</taxon>
        <taxon>Borrelia</taxon>
    </lineage>
</organism>
<dbReference type="PANTHER" id="PTHR34653">
    <property type="match status" value="1"/>
</dbReference>
<comment type="similarity">
    <text evidence="2">Belongs to the FliE family.</text>
</comment>
<dbReference type="GO" id="GO:0005198">
    <property type="term" value="F:structural molecule activity"/>
    <property type="evidence" value="ECO:0007669"/>
    <property type="project" value="UniProtKB-UniRule"/>
</dbReference>
<dbReference type="GO" id="GO:0071973">
    <property type="term" value="P:bacterial-type flagellum-dependent cell motility"/>
    <property type="evidence" value="ECO:0007669"/>
    <property type="project" value="InterPro"/>
</dbReference>
<dbReference type="EMBL" id="CP000976">
    <property type="protein sequence ID" value="ACH93247.1"/>
    <property type="molecule type" value="Genomic_DNA"/>
</dbReference>
<comment type="subcellular location">
    <subcellularLocation>
        <location evidence="1">Bacterial flagellum basal body</location>
    </subcellularLocation>
</comment>
<accession>B5RLB8</accession>
<evidence type="ECO:0000256" key="2">
    <source>
        <dbReference type="ARBA" id="ARBA00009272"/>
    </source>
</evidence>
<sequence>MKVDSFFTDSNVYLIRKNPLHFDKSFSDFSVKSEKQAGTFRELFLNLISNVNNSQLDMYKVSQQAILHPDSVDVHDVVISMAKANMNLSITKAVVEKSIKAYQDVINIR</sequence>
<dbReference type="OrthoDB" id="370409at2"/>
<keyword evidence="5" id="KW-0282">Flagellum</keyword>
<evidence type="ECO:0000256" key="1">
    <source>
        <dbReference type="ARBA" id="ARBA00004117"/>
    </source>
</evidence>
<dbReference type="PRINTS" id="PR01006">
    <property type="entry name" value="FLGHOOKFLIE"/>
</dbReference>
<keyword evidence="6" id="KW-1185">Reference proteome</keyword>
<dbReference type="Pfam" id="PF02049">
    <property type="entry name" value="FliE"/>
    <property type="match status" value="1"/>
</dbReference>
<gene>
    <name evidence="5" type="primary">fliE</name>
    <name evidence="5" type="ordered locus">BDU_295</name>
</gene>